<proteinExistence type="predicted"/>
<evidence type="ECO:0000256" key="1">
    <source>
        <dbReference type="SAM" id="MobiDB-lite"/>
    </source>
</evidence>
<evidence type="ECO:0000313" key="2">
    <source>
        <dbReference type="EMBL" id="SDT00053.1"/>
    </source>
</evidence>
<reference evidence="2" key="1">
    <citation type="submission" date="2016-10" db="EMBL/GenBank/DDBJ databases">
        <authorList>
            <person name="Varghese N."/>
            <person name="Submissions S."/>
        </authorList>
    </citation>
    <scope>NUCLEOTIDE SEQUENCE [LARGE SCALE GENOMIC DNA]</scope>
    <source>
        <strain evidence="2">DSM 22082</strain>
    </source>
</reference>
<feature type="compositionally biased region" description="Low complexity" evidence="1">
    <location>
        <begin position="8"/>
        <end position="22"/>
    </location>
</feature>
<dbReference type="OrthoDB" id="9969116at2"/>
<feature type="region of interest" description="Disordered" evidence="1">
    <location>
        <begin position="1"/>
        <end position="37"/>
    </location>
</feature>
<dbReference type="RefSeq" id="WP_092107537.1">
    <property type="nucleotide sequence ID" value="NZ_LT629739.1"/>
</dbReference>
<dbReference type="EMBL" id="LT629739">
    <property type="protein sequence ID" value="SDT00053.1"/>
    <property type="molecule type" value="Genomic_DNA"/>
</dbReference>
<dbReference type="Proteomes" id="UP000199700">
    <property type="component" value="Chromosome"/>
</dbReference>
<dbReference type="AlphaFoldDB" id="A0A1H1WSC0"/>
<accession>A0A1H1WSC0</accession>
<sequence>MTEPTHEPQQPASPNQPAAPNRPTVPTPASVNGDVPVDSWRRDLDQIGEAPSAERHGLLSTLLDDLDSQVSSL</sequence>
<gene>
    <name evidence="2" type="ORF">SAMN04489751_3470</name>
</gene>
<name>A0A1H1WSC0_BRESA</name>
<organism evidence="2 3">
    <name type="scientific">Brevibacterium sandarakinum</name>
    <dbReference type="NCBI Taxonomy" id="629680"/>
    <lineage>
        <taxon>Bacteria</taxon>
        <taxon>Bacillati</taxon>
        <taxon>Actinomycetota</taxon>
        <taxon>Actinomycetes</taxon>
        <taxon>Micrococcales</taxon>
        <taxon>Brevibacteriaceae</taxon>
        <taxon>Brevibacterium</taxon>
    </lineage>
</organism>
<protein>
    <submittedName>
        <fullName evidence="2">Uncharacterized protein</fullName>
    </submittedName>
</protein>
<keyword evidence="3" id="KW-1185">Reference proteome</keyword>
<dbReference type="STRING" id="629680.SAMN04489751_3470"/>
<evidence type="ECO:0000313" key="3">
    <source>
        <dbReference type="Proteomes" id="UP000199700"/>
    </source>
</evidence>